<dbReference type="OrthoDB" id="3252676at2"/>
<dbReference type="InterPro" id="IPR000847">
    <property type="entry name" value="LysR_HTH_N"/>
</dbReference>
<organism evidence="7 8">
    <name type="scientific">Marisediminicola antarctica</name>
    <dbReference type="NCBI Taxonomy" id="674079"/>
    <lineage>
        <taxon>Bacteria</taxon>
        <taxon>Bacillati</taxon>
        <taxon>Actinomycetota</taxon>
        <taxon>Actinomycetes</taxon>
        <taxon>Micrococcales</taxon>
        <taxon>Microbacteriaceae</taxon>
        <taxon>Marisediminicola</taxon>
    </lineage>
</organism>
<evidence type="ECO:0000259" key="6">
    <source>
        <dbReference type="PROSITE" id="PS50931"/>
    </source>
</evidence>
<keyword evidence="5" id="KW-0804">Transcription</keyword>
<evidence type="ECO:0000313" key="8">
    <source>
        <dbReference type="Proteomes" id="UP000464507"/>
    </source>
</evidence>
<evidence type="ECO:0000256" key="4">
    <source>
        <dbReference type="ARBA" id="ARBA00023159"/>
    </source>
</evidence>
<dbReference type="RefSeq" id="WP_161886370.1">
    <property type="nucleotide sequence ID" value="NZ_CP017146.1"/>
</dbReference>
<dbReference type="Proteomes" id="UP000464507">
    <property type="component" value="Chromosome"/>
</dbReference>
<dbReference type="NCBIfam" id="NF002964">
    <property type="entry name" value="PRK03635.1"/>
    <property type="match status" value="1"/>
</dbReference>
<evidence type="ECO:0000256" key="3">
    <source>
        <dbReference type="ARBA" id="ARBA00023125"/>
    </source>
</evidence>
<evidence type="ECO:0000256" key="1">
    <source>
        <dbReference type="ARBA" id="ARBA00009437"/>
    </source>
</evidence>
<name>A0A7L5AIV2_9MICO</name>
<dbReference type="InterPro" id="IPR036388">
    <property type="entry name" value="WH-like_DNA-bd_sf"/>
</dbReference>
<dbReference type="InterPro" id="IPR050176">
    <property type="entry name" value="LTTR"/>
</dbReference>
<evidence type="ECO:0000256" key="5">
    <source>
        <dbReference type="ARBA" id="ARBA00023163"/>
    </source>
</evidence>
<reference evidence="7 8" key="1">
    <citation type="submission" date="2016-09" db="EMBL/GenBank/DDBJ databases">
        <title>Complete genome sequence of microbes from the polar regions.</title>
        <authorList>
            <person name="Liao L."/>
            <person name="Chen B."/>
        </authorList>
    </citation>
    <scope>NUCLEOTIDE SEQUENCE [LARGE SCALE GENOMIC DNA]</scope>
    <source>
        <strain evidence="7 8">ZS314</strain>
    </source>
</reference>
<dbReference type="GO" id="GO:0003677">
    <property type="term" value="F:DNA binding"/>
    <property type="evidence" value="ECO:0007669"/>
    <property type="project" value="UniProtKB-KW"/>
</dbReference>
<dbReference type="InterPro" id="IPR017685">
    <property type="entry name" value="ArgP"/>
</dbReference>
<dbReference type="GO" id="GO:0003700">
    <property type="term" value="F:DNA-binding transcription factor activity"/>
    <property type="evidence" value="ECO:0007669"/>
    <property type="project" value="InterPro"/>
</dbReference>
<gene>
    <name evidence="7" type="ORF">BHD05_10410</name>
</gene>
<dbReference type="Gene3D" id="3.40.190.290">
    <property type="match status" value="1"/>
</dbReference>
<dbReference type="Gene3D" id="1.10.10.10">
    <property type="entry name" value="Winged helix-like DNA-binding domain superfamily/Winged helix DNA-binding domain"/>
    <property type="match status" value="1"/>
</dbReference>
<dbReference type="KEGG" id="mant:BHD05_10410"/>
<protein>
    <submittedName>
        <fullName evidence="7">Transcriptional regulator ArgP</fullName>
    </submittedName>
</protein>
<evidence type="ECO:0000256" key="2">
    <source>
        <dbReference type="ARBA" id="ARBA00023015"/>
    </source>
</evidence>
<feature type="domain" description="HTH lysR-type" evidence="6">
    <location>
        <begin position="4"/>
        <end position="60"/>
    </location>
</feature>
<dbReference type="NCBIfam" id="NF009888">
    <property type="entry name" value="PRK13348.1"/>
    <property type="match status" value="1"/>
</dbReference>
<dbReference type="EMBL" id="CP017146">
    <property type="protein sequence ID" value="QHO69992.1"/>
    <property type="molecule type" value="Genomic_DNA"/>
</dbReference>
<dbReference type="PANTHER" id="PTHR30579">
    <property type="entry name" value="TRANSCRIPTIONAL REGULATOR"/>
    <property type="match status" value="1"/>
</dbReference>
<dbReference type="PROSITE" id="PS50931">
    <property type="entry name" value="HTH_LYSR"/>
    <property type="match status" value="1"/>
</dbReference>
<dbReference type="Pfam" id="PF00126">
    <property type="entry name" value="HTH_1"/>
    <property type="match status" value="1"/>
</dbReference>
<evidence type="ECO:0000313" key="7">
    <source>
        <dbReference type="EMBL" id="QHO69992.1"/>
    </source>
</evidence>
<keyword evidence="4" id="KW-0010">Activator</keyword>
<keyword evidence="2" id="KW-0805">Transcription regulation</keyword>
<dbReference type="AlphaFoldDB" id="A0A7L5AIV2"/>
<keyword evidence="3" id="KW-0238">DNA-binding</keyword>
<dbReference type="SUPFAM" id="SSF53850">
    <property type="entry name" value="Periplasmic binding protein-like II"/>
    <property type="match status" value="1"/>
</dbReference>
<dbReference type="InterPro" id="IPR005119">
    <property type="entry name" value="LysR_subst-bd"/>
</dbReference>
<dbReference type="NCBIfam" id="TIGR03298">
    <property type="entry name" value="argP"/>
    <property type="match status" value="1"/>
</dbReference>
<sequence>MHRFTLDQLATLRTVIDEGTFEAAAGRMHVTASAISQRMKAMEQAAGQVLVRRTTPVTLTPAGDVLLRYARQLELLEADTRRELDGDASGAPHPLIPLAVNADSLATWFLDSLVGLGEELGATFDLHREDQDHTISLLRAGAVMAAVTSTRATIQGCVTEPLGLMRYRAVAAPALVARWMPRHPDLADLTEAPVVTFDRSDELQRAFVLARTGGEGGPSHYVPASHDFARAVVLGLGWALLPEQQCLAEIASGALVELAPLHPVDVALYWQRWNLTSPLLDSVSRAVRDAAAHALHPF</sequence>
<proteinExistence type="inferred from homology"/>
<dbReference type="PANTHER" id="PTHR30579:SF2">
    <property type="entry name" value="HTH-TYPE TRANSCRIPTIONAL REGULATOR ARGP"/>
    <property type="match status" value="1"/>
</dbReference>
<dbReference type="InterPro" id="IPR036390">
    <property type="entry name" value="WH_DNA-bd_sf"/>
</dbReference>
<keyword evidence="8" id="KW-1185">Reference proteome</keyword>
<dbReference type="Pfam" id="PF03466">
    <property type="entry name" value="LysR_substrate"/>
    <property type="match status" value="1"/>
</dbReference>
<dbReference type="SUPFAM" id="SSF46785">
    <property type="entry name" value="Winged helix' DNA-binding domain"/>
    <property type="match status" value="1"/>
</dbReference>
<accession>A0A7L5AIV2</accession>
<comment type="similarity">
    <text evidence="1">Belongs to the LysR transcriptional regulatory family.</text>
</comment>